<dbReference type="InterPro" id="IPR002110">
    <property type="entry name" value="Ankyrin_rpt"/>
</dbReference>
<keyword evidence="4" id="KW-0862">Zinc</keyword>
<reference evidence="11 12" key="1">
    <citation type="submission" date="2019-03" db="EMBL/GenBank/DDBJ databases">
        <authorList>
            <person name="Gaulin E."/>
            <person name="Dumas B."/>
        </authorList>
    </citation>
    <scope>NUCLEOTIDE SEQUENCE [LARGE SCALE GENOMIC DNA]</scope>
    <source>
        <strain evidence="11">CBS 568.67</strain>
    </source>
</reference>
<keyword evidence="1" id="KW-0479">Metal-binding</keyword>
<dbReference type="PANTHER" id="PTHR24198:SF165">
    <property type="entry name" value="ANKYRIN REPEAT-CONTAINING PROTEIN-RELATED"/>
    <property type="match status" value="1"/>
</dbReference>
<accession>A0A485LA35</accession>
<evidence type="ECO:0000313" key="10">
    <source>
        <dbReference type="EMBL" id="KAF0690262.1"/>
    </source>
</evidence>
<dbReference type="PROSITE" id="PS50178">
    <property type="entry name" value="ZF_FYVE"/>
    <property type="match status" value="1"/>
</dbReference>
<feature type="compositionally biased region" description="Polar residues" evidence="8">
    <location>
        <begin position="49"/>
        <end position="58"/>
    </location>
</feature>
<evidence type="ECO:0000313" key="12">
    <source>
        <dbReference type="Proteomes" id="UP000332933"/>
    </source>
</evidence>
<dbReference type="SMART" id="SM00064">
    <property type="entry name" value="FYVE"/>
    <property type="match status" value="1"/>
</dbReference>
<dbReference type="Gene3D" id="3.30.40.10">
    <property type="entry name" value="Zinc/RING finger domain, C3HC4 (zinc finger)"/>
    <property type="match status" value="1"/>
</dbReference>
<feature type="repeat" description="ANK" evidence="6">
    <location>
        <begin position="281"/>
        <end position="313"/>
    </location>
</feature>
<dbReference type="SUPFAM" id="SSF48403">
    <property type="entry name" value="Ankyrin repeat"/>
    <property type="match status" value="1"/>
</dbReference>
<evidence type="ECO:0000256" key="1">
    <source>
        <dbReference type="ARBA" id="ARBA00022723"/>
    </source>
</evidence>
<keyword evidence="12" id="KW-1185">Reference proteome</keyword>
<dbReference type="InterPro" id="IPR017455">
    <property type="entry name" value="Znf_FYVE-rel"/>
</dbReference>
<feature type="repeat" description="ANK" evidence="6">
    <location>
        <begin position="143"/>
        <end position="176"/>
    </location>
</feature>
<dbReference type="GO" id="GO:0008270">
    <property type="term" value="F:zinc ion binding"/>
    <property type="evidence" value="ECO:0007669"/>
    <property type="project" value="UniProtKB-KW"/>
</dbReference>
<proteinExistence type="predicted"/>
<dbReference type="InterPro" id="IPR013083">
    <property type="entry name" value="Znf_RING/FYVE/PHD"/>
</dbReference>
<dbReference type="PROSITE" id="PS50088">
    <property type="entry name" value="ANK_REPEAT"/>
    <property type="match status" value="2"/>
</dbReference>
<dbReference type="Pfam" id="PF12796">
    <property type="entry name" value="Ank_2"/>
    <property type="match status" value="1"/>
</dbReference>
<dbReference type="EMBL" id="CAADRA010006405">
    <property type="protein sequence ID" value="VFT95072.1"/>
    <property type="molecule type" value="Genomic_DNA"/>
</dbReference>
<feature type="domain" description="FYVE-type" evidence="9">
    <location>
        <begin position="343"/>
        <end position="418"/>
    </location>
</feature>
<sequence length="469" mass="51500">MAIDEATRDASTRSDLSAASLNAHHHHHHHKRVHRSGTVDSLGGGGTPTNGNSFTSGQKYEEDFVSSPTGKKSTVTDATTSSSLSRESLASLSMSDLAHAVPRTKNGRDSLMVRPTETLQHMDPSMHDVHGGSSNSRYDFDTEGLSPLIIAARAGDVVEVNALLVQPGTDVLRRDPVFGQSAMHFAVRGGHMSVLKALCSPHVVGSIINVPDNRRNTPLHLAAAKSRRITKLLLENGADATFFNIRNQTPLGVHIITTNKDDPMLCEMLLRHNANPNAAVDQSTLLHVALDKGLNEIALRLVRHGARLDTLDENKKMVYDKVDKATLKKLLHKINNSPVWVDDKAFDGCMLCEKKFSALGNRRHHCRYCGRLCCSECAKNKVSAWKFPKGFDNRLKQHGGAPNHKPQRVCNVCFDVLNEQQKGLGNDELSGHGSDVDQFYDRNLNVQWDELKGPANHPVATRKVGGRDE</sequence>
<keyword evidence="2" id="KW-0677">Repeat</keyword>
<dbReference type="EMBL" id="VJMH01006384">
    <property type="protein sequence ID" value="KAF0690262.1"/>
    <property type="molecule type" value="Genomic_DNA"/>
</dbReference>
<keyword evidence="3 7" id="KW-0863">Zinc-finger</keyword>
<name>A0A485LA35_9STRA</name>
<evidence type="ECO:0000256" key="5">
    <source>
        <dbReference type="ARBA" id="ARBA00023043"/>
    </source>
</evidence>
<evidence type="ECO:0000256" key="8">
    <source>
        <dbReference type="SAM" id="MobiDB-lite"/>
    </source>
</evidence>
<dbReference type="SUPFAM" id="SSF57903">
    <property type="entry name" value="FYVE/PHD zinc finger"/>
    <property type="match status" value="1"/>
</dbReference>
<dbReference type="PANTHER" id="PTHR24198">
    <property type="entry name" value="ANKYRIN REPEAT AND PROTEIN KINASE DOMAIN-CONTAINING PROTEIN"/>
    <property type="match status" value="1"/>
</dbReference>
<protein>
    <submittedName>
        <fullName evidence="11">Aste57867_18336 protein</fullName>
    </submittedName>
</protein>
<evidence type="ECO:0000256" key="3">
    <source>
        <dbReference type="ARBA" id="ARBA00022771"/>
    </source>
</evidence>
<feature type="region of interest" description="Disordered" evidence="8">
    <location>
        <begin position="20"/>
        <end position="112"/>
    </location>
</feature>
<keyword evidence="5 6" id="KW-0040">ANK repeat</keyword>
<dbReference type="OrthoDB" id="2306477at2759"/>
<feature type="compositionally biased region" description="Polar residues" evidence="8">
    <location>
        <begin position="66"/>
        <end position="80"/>
    </location>
</feature>
<dbReference type="SMART" id="SM00248">
    <property type="entry name" value="ANK"/>
    <property type="match status" value="5"/>
</dbReference>
<dbReference type="AlphaFoldDB" id="A0A485LA35"/>
<gene>
    <name evidence="11" type="primary">Aste57867_18336</name>
    <name evidence="10" type="ORF">As57867_018274</name>
    <name evidence="11" type="ORF">ASTE57867_18336</name>
</gene>
<reference evidence="10" key="2">
    <citation type="submission" date="2019-06" db="EMBL/GenBank/DDBJ databases">
        <title>Genomics analysis of Aphanomyces spp. identifies a new class of oomycete effector associated with host adaptation.</title>
        <authorList>
            <person name="Gaulin E."/>
        </authorList>
    </citation>
    <scope>NUCLEOTIDE SEQUENCE</scope>
    <source>
        <strain evidence="10">CBS 578.67</strain>
    </source>
</reference>
<feature type="compositionally biased region" description="Low complexity" evidence="8">
    <location>
        <begin position="81"/>
        <end position="95"/>
    </location>
</feature>
<evidence type="ECO:0000313" key="11">
    <source>
        <dbReference type="EMBL" id="VFT95072.1"/>
    </source>
</evidence>
<evidence type="ECO:0000256" key="7">
    <source>
        <dbReference type="PROSITE-ProRule" id="PRU00091"/>
    </source>
</evidence>
<dbReference type="InterPro" id="IPR011011">
    <property type="entry name" value="Znf_FYVE_PHD"/>
</dbReference>
<dbReference type="Proteomes" id="UP000332933">
    <property type="component" value="Unassembled WGS sequence"/>
</dbReference>
<evidence type="ECO:0000256" key="6">
    <source>
        <dbReference type="PROSITE-ProRule" id="PRU00023"/>
    </source>
</evidence>
<dbReference type="Pfam" id="PF01363">
    <property type="entry name" value="FYVE"/>
    <property type="match status" value="1"/>
</dbReference>
<organism evidence="11 12">
    <name type="scientific">Aphanomyces stellatus</name>
    <dbReference type="NCBI Taxonomy" id="120398"/>
    <lineage>
        <taxon>Eukaryota</taxon>
        <taxon>Sar</taxon>
        <taxon>Stramenopiles</taxon>
        <taxon>Oomycota</taxon>
        <taxon>Saprolegniomycetes</taxon>
        <taxon>Saprolegniales</taxon>
        <taxon>Verrucalvaceae</taxon>
        <taxon>Aphanomyces</taxon>
    </lineage>
</organism>
<feature type="compositionally biased region" description="Basic residues" evidence="8">
    <location>
        <begin position="23"/>
        <end position="35"/>
    </location>
</feature>
<dbReference type="InterPro" id="IPR036770">
    <property type="entry name" value="Ankyrin_rpt-contain_sf"/>
</dbReference>
<evidence type="ECO:0000256" key="4">
    <source>
        <dbReference type="ARBA" id="ARBA00022833"/>
    </source>
</evidence>
<dbReference type="Gene3D" id="1.25.40.20">
    <property type="entry name" value="Ankyrin repeat-containing domain"/>
    <property type="match status" value="1"/>
</dbReference>
<evidence type="ECO:0000256" key="2">
    <source>
        <dbReference type="ARBA" id="ARBA00022737"/>
    </source>
</evidence>
<evidence type="ECO:0000259" key="9">
    <source>
        <dbReference type="PROSITE" id="PS50178"/>
    </source>
</evidence>
<dbReference type="InterPro" id="IPR000306">
    <property type="entry name" value="Znf_FYVE"/>
</dbReference>